<feature type="compositionally biased region" description="Pro residues" evidence="1">
    <location>
        <begin position="67"/>
        <end position="84"/>
    </location>
</feature>
<dbReference type="Proteomes" id="UP001597419">
    <property type="component" value="Unassembled WGS sequence"/>
</dbReference>
<dbReference type="RefSeq" id="WP_345402272.1">
    <property type="nucleotide sequence ID" value="NZ_BAABHG010000013.1"/>
</dbReference>
<proteinExistence type="predicted"/>
<keyword evidence="2" id="KW-0812">Transmembrane</keyword>
<dbReference type="EMBL" id="JBHUKU010000001">
    <property type="protein sequence ID" value="MFD2457149.1"/>
    <property type="molecule type" value="Genomic_DNA"/>
</dbReference>
<feature type="transmembrane region" description="Helical" evidence="2">
    <location>
        <begin position="148"/>
        <end position="170"/>
    </location>
</feature>
<name>A0ABW5G9X8_9PSEU</name>
<comment type="caution">
    <text evidence="3">The sequence shown here is derived from an EMBL/GenBank/DDBJ whole genome shotgun (WGS) entry which is preliminary data.</text>
</comment>
<protein>
    <recommendedName>
        <fullName evidence="5">DUF1648 domain-containing protein</fullName>
    </recommendedName>
</protein>
<feature type="transmembrane region" description="Helical" evidence="2">
    <location>
        <begin position="201"/>
        <end position="221"/>
    </location>
</feature>
<keyword evidence="2" id="KW-1133">Transmembrane helix</keyword>
<reference evidence="4" key="1">
    <citation type="journal article" date="2019" name="Int. J. Syst. Evol. Microbiol.">
        <title>The Global Catalogue of Microorganisms (GCM) 10K type strain sequencing project: providing services to taxonomists for standard genome sequencing and annotation.</title>
        <authorList>
            <consortium name="The Broad Institute Genomics Platform"/>
            <consortium name="The Broad Institute Genome Sequencing Center for Infectious Disease"/>
            <person name="Wu L."/>
            <person name="Ma J."/>
        </authorList>
    </citation>
    <scope>NUCLEOTIDE SEQUENCE [LARGE SCALE GENOMIC DNA]</scope>
    <source>
        <strain evidence="4">CGMCC 4.7643</strain>
    </source>
</reference>
<evidence type="ECO:0000313" key="3">
    <source>
        <dbReference type="EMBL" id="MFD2457149.1"/>
    </source>
</evidence>
<feature type="compositionally biased region" description="Pro residues" evidence="1">
    <location>
        <begin position="38"/>
        <end position="58"/>
    </location>
</feature>
<feature type="transmembrane region" description="Helical" evidence="2">
    <location>
        <begin position="92"/>
        <end position="114"/>
    </location>
</feature>
<feature type="region of interest" description="Disordered" evidence="1">
    <location>
        <begin position="1"/>
        <end position="88"/>
    </location>
</feature>
<feature type="compositionally biased region" description="Pro residues" evidence="1">
    <location>
        <begin position="15"/>
        <end position="29"/>
    </location>
</feature>
<evidence type="ECO:0000313" key="4">
    <source>
        <dbReference type="Proteomes" id="UP001597419"/>
    </source>
</evidence>
<gene>
    <name evidence="3" type="ORF">ACFSYJ_00995</name>
</gene>
<organism evidence="3 4">
    <name type="scientific">Amycolatopsis samaneae</name>
    <dbReference type="NCBI Taxonomy" id="664691"/>
    <lineage>
        <taxon>Bacteria</taxon>
        <taxon>Bacillati</taxon>
        <taxon>Actinomycetota</taxon>
        <taxon>Actinomycetes</taxon>
        <taxon>Pseudonocardiales</taxon>
        <taxon>Pseudonocardiaceae</taxon>
        <taxon>Amycolatopsis</taxon>
    </lineage>
</organism>
<keyword evidence="2" id="KW-0472">Membrane</keyword>
<evidence type="ECO:0008006" key="5">
    <source>
        <dbReference type="Google" id="ProtNLM"/>
    </source>
</evidence>
<feature type="transmembrane region" description="Helical" evidence="2">
    <location>
        <begin position="233"/>
        <end position="251"/>
    </location>
</feature>
<sequence>MTYGGAGHHPQQPGWQPPGPPPQGMPPQGTPYQGAPQAMPPQGMPPQAMPPQGAPPQGGPYQGMPPGAQPPGVPPRQQPYPPRPAGETPLTLPGWGAIPALLGVVLAAVGLFALKWAGDATFADLNKAIRQAAAGANGLSGNDQWIKIYFPQGVIIALALAAIPPALWSLGSIRSVKGAKSRGGLTKKSLMEGRTGPTRTMLSVLAGLCLLYHVISLLILTDGGKHLDGLGPGPWLLVAGTALSVAGAVIGPRVPGNAARRPY</sequence>
<accession>A0ABW5G9X8</accession>
<keyword evidence="4" id="KW-1185">Reference proteome</keyword>
<evidence type="ECO:0000256" key="1">
    <source>
        <dbReference type="SAM" id="MobiDB-lite"/>
    </source>
</evidence>
<evidence type="ECO:0000256" key="2">
    <source>
        <dbReference type="SAM" id="Phobius"/>
    </source>
</evidence>